<dbReference type="AlphaFoldDB" id="A0A9W5VMD6"/>
<sequence>MGIFLGGWDTTLQILVTLAVINYVTGIIAAGHNGELKSKVGFKGIAKKGVLFLMVGAATQADAAMGSNSAIRKLLIRQRYRSFLRIQRFKEMVGNTLSTNISIL</sequence>
<evidence type="ECO:0000256" key="5">
    <source>
        <dbReference type="ARBA" id="ARBA00023600"/>
    </source>
</evidence>
<dbReference type="GO" id="GO:0016020">
    <property type="term" value="C:membrane"/>
    <property type="evidence" value="ECO:0007669"/>
    <property type="project" value="UniProtKB-SubCell"/>
</dbReference>
<evidence type="ECO:0000256" key="6">
    <source>
        <dbReference type="SAM" id="Phobius"/>
    </source>
</evidence>
<dbReference type="EMBL" id="AHEF01000042">
    <property type="protein sequence ID" value="EOP90512.1"/>
    <property type="molecule type" value="Genomic_DNA"/>
</dbReference>
<comment type="caution">
    <text evidence="7">The sequence shown here is derived from an EMBL/GenBank/DDBJ whole genome shotgun (WGS) entry which is preliminary data.</text>
</comment>
<dbReference type="NCBIfam" id="TIGR01593">
    <property type="entry name" value="holin_tox_secr"/>
    <property type="match status" value="1"/>
</dbReference>
<feature type="transmembrane region" description="Helical" evidence="6">
    <location>
        <begin position="50"/>
        <end position="71"/>
    </location>
</feature>
<evidence type="ECO:0000256" key="3">
    <source>
        <dbReference type="ARBA" id="ARBA00022989"/>
    </source>
</evidence>
<reference evidence="7 8" key="1">
    <citation type="submission" date="2012-12" db="EMBL/GenBank/DDBJ databases">
        <title>The Genome Sequence of Bacillus cereus HuB4-4.</title>
        <authorList>
            <consortium name="The Broad Institute Genome Sequencing Platform"/>
            <consortium name="The Broad Institute Genome Sequencing Center for Infectious Disease"/>
            <person name="Feldgarden M."/>
            <person name="Van der Auwera G.A."/>
            <person name="Mahillon J."/>
            <person name="Duprez V."/>
            <person name="Timmery S."/>
            <person name="Mattelet C."/>
            <person name="Dierick K."/>
            <person name="Sun M."/>
            <person name="Yu Z."/>
            <person name="Zhu L."/>
            <person name="Hu X."/>
            <person name="Shank E.B."/>
            <person name="Swiecicka I."/>
            <person name="Hansen B.M."/>
            <person name="Andrup L."/>
            <person name="Walker B."/>
            <person name="Young S.K."/>
            <person name="Zeng Q."/>
            <person name="Gargeya S."/>
            <person name="Fitzgerald M."/>
            <person name="Haas B."/>
            <person name="Abouelleil A."/>
            <person name="Alvarado L."/>
            <person name="Arachchi H.M."/>
            <person name="Berlin A.M."/>
            <person name="Chapman S.B."/>
            <person name="Dewar J."/>
            <person name="Goldberg J."/>
            <person name="Griggs A."/>
            <person name="Gujja S."/>
            <person name="Hansen M."/>
            <person name="Howarth C."/>
            <person name="Imamovic A."/>
            <person name="Larimer J."/>
            <person name="McCowan C."/>
            <person name="Murphy C."/>
            <person name="Neiman D."/>
            <person name="Pearson M."/>
            <person name="Priest M."/>
            <person name="Roberts A."/>
            <person name="Saif S."/>
            <person name="Shea T."/>
            <person name="Sisk P."/>
            <person name="Sykes S."/>
            <person name="Wortman J."/>
            <person name="Nusbaum C."/>
            <person name="Birren B."/>
        </authorList>
    </citation>
    <scope>NUCLEOTIDE SEQUENCE [LARGE SCALE GENOMIC DNA]</scope>
    <source>
        <strain evidence="7 8">HuB4-4</strain>
    </source>
</reference>
<proteinExistence type="inferred from homology"/>
<name>A0A9W5VMD6_BACCE</name>
<protein>
    <submittedName>
        <fullName evidence="7">Toxin secretion/phage lysis holin</fullName>
    </submittedName>
</protein>
<accession>A0A9W5VMD6</accession>
<gene>
    <name evidence="7" type="ORF">IGM_02205</name>
</gene>
<keyword evidence="3 6" id="KW-1133">Transmembrane helix</keyword>
<dbReference type="Proteomes" id="UP000014009">
    <property type="component" value="Unassembled WGS sequence"/>
</dbReference>
<keyword evidence="4 6" id="KW-0472">Membrane</keyword>
<dbReference type="Pfam" id="PF05105">
    <property type="entry name" value="Phage_holin_4_1"/>
    <property type="match status" value="1"/>
</dbReference>
<evidence type="ECO:0000313" key="8">
    <source>
        <dbReference type="Proteomes" id="UP000014009"/>
    </source>
</evidence>
<comment type="similarity">
    <text evidence="5">Belongs to the bacteriophage holin family. Cp-1 holin subfamily.</text>
</comment>
<feature type="transmembrane region" description="Helical" evidence="6">
    <location>
        <begin position="12"/>
        <end position="30"/>
    </location>
</feature>
<evidence type="ECO:0000256" key="2">
    <source>
        <dbReference type="ARBA" id="ARBA00022692"/>
    </source>
</evidence>
<evidence type="ECO:0000313" key="7">
    <source>
        <dbReference type="EMBL" id="EOP90512.1"/>
    </source>
</evidence>
<evidence type="ECO:0000256" key="1">
    <source>
        <dbReference type="ARBA" id="ARBA00004141"/>
    </source>
</evidence>
<evidence type="ECO:0000256" key="4">
    <source>
        <dbReference type="ARBA" id="ARBA00023136"/>
    </source>
</evidence>
<organism evidence="7 8">
    <name type="scientific">Bacillus cereus HuB4-4</name>
    <dbReference type="NCBI Taxonomy" id="1053211"/>
    <lineage>
        <taxon>Bacteria</taxon>
        <taxon>Bacillati</taxon>
        <taxon>Bacillota</taxon>
        <taxon>Bacilli</taxon>
        <taxon>Bacillales</taxon>
        <taxon>Bacillaceae</taxon>
        <taxon>Bacillus</taxon>
        <taxon>Bacillus cereus group</taxon>
    </lineage>
</organism>
<keyword evidence="2 6" id="KW-0812">Transmembrane</keyword>
<comment type="subcellular location">
    <subcellularLocation>
        <location evidence="1">Membrane</location>
        <topology evidence="1">Multi-pass membrane protein</topology>
    </subcellularLocation>
</comment>
<dbReference type="InterPro" id="IPR006480">
    <property type="entry name" value="Phage_holin_4_1"/>
</dbReference>